<reference evidence="11" key="3">
    <citation type="submission" date="2023-05" db="EMBL/GenBank/DDBJ databases">
        <authorList>
            <person name="Smith C.H."/>
        </authorList>
    </citation>
    <scope>NUCLEOTIDE SEQUENCE</scope>
    <source>
        <strain evidence="11">CHS0354</strain>
        <tissue evidence="11">Mantle</tissue>
    </source>
</reference>
<protein>
    <recommendedName>
        <fullName evidence="2">exoribonuclease II</fullName>
        <ecNumber evidence="2">3.1.13.1</ecNumber>
    </recommendedName>
</protein>
<evidence type="ECO:0000256" key="1">
    <source>
        <dbReference type="ARBA" id="ARBA00001849"/>
    </source>
</evidence>
<gene>
    <name evidence="11" type="ORF">CHS0354_023949</name>
</gene>
<feature type="compositionally biased region" description="Basic and acidic residues" evidence="9">
    <location>
        <begin position="200"/>
        <end position="216"/>
    </location>
</feature>
<reference evidence="11" key="1">
    <citation type="journal article" date="2021" name="Genome Biol. Evol.">
        <title>A High-Quality Reference Genome for a Parasitic Bivalve with Doubly Uniparental Inheritance (Bivalvia: Unionida).</title>
        <authorList>
            <person name="Smith C.H."/>
        </authorList>
    </citation>
    <scope>NUCLEOTIDE SEQUENCE</scope>
    <source>
        <strain evidence="11">CHS0354</strain>
    </source>
</reference>
<comment type="caution">
    <text evidence="11">The sequence shown here is derived from an EMBL/GenBank/DDBJ whole genome shotgun (WGS) entry which is preliminary data.</text>
</comment>
<dbReference type="SUPFAM" id="SSF50249">
    <property type="entry name" value="Nucleic acid-binding proteins"/>
    <property type="match status" value="2"/>
</dbReference>
<keyword evidence="12" id="KW-1185">Reference proteome</keyword>
<evidence type="ECO:0000256" key="5">
    <source>
        <dbReference type="ARBA" id="ARBA00022801"/>
    </source>
</evidence>
<dbReference type="InterPro" id="IPR003029">
    <property type="entry name" value="S1_domain"/>
</dbReference>
<dbReference type="InterPro" id="IPR012340">
    <property type="entry name" value="NA-bd_OB-fold"/>
</dbReference>
<evidence type="ECO:0000259" key="10">
    <source>
        <dbReference type="PROSITE" id="PS50126"/>
    </source>
</evidence>
<dbReference type="NCBIfam" id="TIGR00358">
    <property type="entry name" value="3_prime_RNase"/>
    <property type="match status" value="1"/>
</dbReference>
<organism evidence="11 12">
    <name type="scientific">Potamilus streckersoni</name>
    <dbReference type="NCBI Taxonomy" id="2493646"/>
    <lineage>
        <taxon>Eukaryota</taxon>
        <taxon>Metazoa</taxon>
        <taxon>Spiralia</taxon>
        <taxon>Lophotrochozoa</taxon>
        <taxon>Mollusca</taxon>
        <taxon>Bivalvia</taxon>
        <taxon>Autobranchia</taxon>
        <taxon>Heteroconchia</taxon>
        <taxon>Palaeoheterodonta</taxon>
        <taxon>Unionida</taxon>
        <taxon>Unionoidea</taxon>
        <taxon>Unionidae</taxon>
        <taxon>Ambleminae</taxon>
        <taxon>Lampsilini</taxon>
        <taxon>Potamilus</taxon>
    </lineage>
</organism>
<dbReference type="HAMAP" id="MF_01895">
    <property type="entry name" value="RNase_R"/>
    <property type="match status" value="1"/>
</dbReference>
<dbReference type="EC" id="3.1.13.1" evidence="2"/>
<dbReference type="Proteomes" id="UP001195483">
    <property type="component" value="Unassembled WGS sequence"/>
</dbReference>
<evidence type="ECO:0000256" key="9">
    <source>
        <dbReference type="SAM" id="MobiDB-lite"/>
    </source>
</evidence>
<keyword evidence="4" id="KW-0540">Nuclease</keyword>
<dbReference type="AlphaFoldDB" id="A0AAE0VLL4"/>
<proteinExistence type="inferred from homology"/>
<evidence type="ECO:0000256" key="8">
    <source>
        <dbReference type="RuleBase" id="RU003901"/>
    </source>
</evidence>
<keyword evidence="7" id="KW-0694">RNA-binding</keyword>
<dbReference type="SMART" id="SM00316">
    <property type="entry name" value="S1"/>
    <property type="match status" value="1"/>
</dbReference>
<dbReference type="Gene3D" id="2.40.50.140">
    <property type="entry name" value="Nucleic acid-binding proteins"/>
    <property type="match status" value="1"/>
</dbReference>
<dbReference type="InterPro" id="IPR050180">
    <property type="entry name" value="RNR_Ribonuclease"/>
</dbReference>
<evidence type="ECO:0000313" key="11">
    <source>
        <dbReference type="EMBL" id="KAK3582404.1"/>
    </source>
</evidence>
<evidence type="ECO:0000256" key="2">
    <source>
        <dbReference type="ARBA" id="ARBA00012163"/>
    </source>
</evidence>
<name>A0AAE0VLL4_9BIVA</name>
<dbReference type="CDD" id="cd04471">
    <property type="entry name" value="S1_RNase_R"/>
    <property type="match status" value="1"/>
</dbReference>
<dbReference type="Pfam" id="PF00535">
    <property type="entry name" value="Glycos_transf_2"/>
    <property type="match status" value="1"/>
</dbReference>
<dbReference type="InterPro" id="IPR011805">
    <property type="entry name" value="RNase_R"/>
</dbReference>
<dbReference type="InterPro" id="IPR004476">
    <property type="entry name" value="RNase_II/RNase_R"/>
</dbReference>
<dbReference type="GO" id="GO:0008859">
    <property type="term" value="F:exoribonuclease II activity"/>
    <property type="evidence" value="ECO:0007669"/>
    <property type="project" value="UniProtKB-EC"/>
</dbReference>
<reference evidence="11" key="2">
    <citation type="journal article" date="2021" name="Genome Biol. Evol.">
        <title>Developing a high-quality reference genome for a parasitic bivalve with doubly uniparental inheritance (Bivalvia: Unionida).</title>
        <authorList>
            <person name="Smith C.H."/>
        </authorList>
    </citation>
    <scope>NUCLEOTIDE SEQUENCE</scope>
    <source>
        <strain evidence="11">CHS0354</strain>
        <tissue evidence="11">Mantle</tissue>
    </source>
</reference>
<dbReference type="Pfam" id="PF00575">
    <property type="entry name" value="S1"/>
    <property type="match status" value="1"/>
</dbReference>
<evidence type="ECO:0000256" key="6">
    <source>
        <dbReference type="ARBA" id="ARBA00022839"/>
    </source>
</evidence>
<dbReference type="GO" id="GO:0005829">
    <property type="term" value="C:cytosol"/>
    <property type="evidence" value="ECO:0007669"/>
    <property type="project" value="TreeGrafter"/>
</dbReference>
<accession>A0AAE0VLL4</accession>
<dbReference type="InterPro" id="IPR022966">
    <property type="entry name" value="RNase_II/R_CS"/>
</dbReference>
<dbReference type="PROSITE" id="PS01175">
    <property type="entry name" value="RIBONUCLEASE_II"/>
    <property type="match status" value="1"/>
</dbReference>
<dbReference type="GO" id="GO:0006402">
    <property type="term" value="P:mRNA catabolic process"/>
    <property type="evidence" value="ECO:0007669"/>
    <property type="project" value="TreeGrafter"/>
</dbReference>
<dbReference type="Pfam" id="PF00773">
    <property type="entry name" value="RNB"/>
    <property type="match status" value="1"/>
</dbReference>
<comment type="similarity">
    <text evidence="8">Belongs to the RNR ribonuclease family.</text>
</comment>
<evidence type="ECO:0000256" key="7">
    <source>
        <dbReference type="ARBA" id="ARBA00022884"/>
    </source>
</evidence>
<evidence type="ECO:0000256" key="4">
    <source>
        <dbReference type="ARBA" id="ARBA00022722"/>
    </source>
</evidence>
<feature type="domain" description="S1 motif" evidence="10">
    <location>
        <begin position="912"/>
        <end position="994"/>
    </location>
</feature>
<comment type="catalytic activity">
    <reaction evidence="1">
        <text>Exonucleolytic cleavage in the 3'- to 5'-direction to yield nucleoside 5'-phosphates.</text>
        <dbReference type="EC" id="3.1.13.1"/>
    </reaction>
</comment>
<dbReference type="PROSITE" id="PS50126">
    <property type="entry name" value="S1"/>
    <property type="match status" value="1"/>
</dbReference>
<dbReference type="PANTHER" id="PTHR23355:SF9">
    <property type="entry name" value="DIS3-LIKE EXONUCLEASE 2"/>
    <property type="match status" value="1"/>
</dbReference>
<feature type="region of interest" description="Disordered" evidence="9">
    <location>
        <begin position="195"/>
        <end position="233"/>
    </location>
</feature>
<dbReference type="PANTHER" id="PTHR23355">
    <property type="entry name" value="RIBONUCLEASE"/>
    <property type="match status" value="1"/>
</dbReference>
<dbReference type="SMART" id="SM00955">
    <property type="entry name" value="RNB"/>
    <property type="match status" value="1"/>
</dbReference>
<dbReference type="SUPFAM" id="SSF53448">
    <property type="entry name" value="Nucleotide-diphospho-sugar transferases"/>
    <property type="match status" value="1"/>
</dbReference>
<evidence type="ECO:0000256" key="3">
    <source>
        <dbReference type="ARBA" id="ARBA00022490"/>
    </source>
</evidence>
<dbReference type="InterPro" id="IPR001173">
    <property type="entry name" value="Glyco_trans_2-like"/>
</dbReference>
<keyword evidence="5" id="KW-0378">Hydrolase</keyword>
<dbReference type="EMBL" id="JAEAOA010001427">
    <property type="protein sequence ID" value="KAK3582404.1"/>
    <property type="molecule type" value="Genomic_DNA"/>
</dbReference>
<dbReference type="GO" id="GO:0003723">
    <property type="term" value="F:RNA binding"/>
    <property type="evidence" value="ECO:0007669"/>
    <property type="project" value="UniProtKB-KW"/>
</dbReference>
<keyword evidence="6" id="KW-0269">Exonuclease</keyword>
<dbReference type="Gene3D" id="3.90.550.10">
    <property type="entry name" value="Spore Coat Polysaccharide Biosynthesis Protein SpsA, Chain A"/>
    <property type="match status" value="1"/>
</dbReference>
<dbReference type="InterPro" id="IPR001900">
    <property type="entry name" value="RNase_II/R"/>
</dbReference>
<dbReference type="NCBIfam" id="TIGR02063">
    <property type="entry name" value="RNase_R"/>
    <property type="match status" value="1"/>
</dbReference>
<keyword evidence="3" id="KW-0963">Cytoplasm</keyword>
<sequence length="995" mass="113229">MNISTPSNIESFVIGLPELNNFSFVGKVLVITPTFNEIENISIFIARVRSINLGIEARLDILVVDDNSPDGTSDVAKSISEKFDNVFLITRSKREGLGTAYITGFKYAIEKGYDIVFEIDADLSHQPEMIPYFLESIQKADVVIGSRYLNHNANVVNWPIRRLILSKAASLYTRVITGMPINDPTSGFKCIRMRSKQKQQKVDIPKSNKGSRVERRGRSKRNSRSFGSRGNHDYGNETMIREFFLKEGRLSVSHKILRFLSEQQSGKAGFTSREIAERIGYTAVDLPGFWEVLHDLYDNDFLIKTIDRLYSISELGIFHFKQSIPTETVSQSTIPHSSSDEQLKIGDTVVCKLGMRREGHSKAKIVGSATEILIEQGFLNHAFDKDIVKVRINQLPTKGDPFYYGNITKIEERLFRQLIGRIEKKSEHEFRFLPDNPNFCYKFYVKPKSVKHVDVGSKIAFSEFSFAGNNIVYGSATTVLGQAGSPDVELEANLLQANIDITFSKSVTASANRIHHEITNEEIEKRLDLRGVDIFTIDPDDAKDFDDALSIHEKGDIYEIGVHIADVSHFVKENGIIDKEAAARATSVYLVDRVIPMLPSRLCEDLCSLVPHVDRLAYSVLFSIDKNAQVLDYKIAKTVIHSKHRFTYESAEDAIWNSDAPFHGHVSSLNTLAKQLYNKRIKEGALDFNTEEWKVKLDANGKPISTLLKQRLDAHRLVEEFMLLANKTVAKHMYKHFQTDDLDYPVIYRVHDLPTLDRIISFANFCKLSGFHLKLSNHRDKITANAESIQKLLDDVKSTPFEALIPDLMLRTMSKAIYSPNNIGHFGLGFPFYLHFTSPIRRYPDLMTHRLLFEYETLKINSQKISRSRLKKLKTLVSIICQHSSDAERNATEAERKSIAIKQVEYMKPRVGELFDGIISDVLDFGIFVKLTLVGIHGFIHIKDFPKDDYYNFEKRLFAFIGERTNRPFKVGQTVSVKITSVDELKMRINLSFAE</sequence>
<dbReference type="InterPro" id="IPR029044">
    <property type="entry name" value="Nucleotide-diphossugar_trans"/>
</dbReference>
<evidence type="ECO:0000313" key="12">
    <source>
        <dbReference type="Proteomes" id="UP001195483"/>
    </source>
</evidence>